<proteinExistence type="predicted"/>
<feature type="compositionally biased region" description="Basic and acidic residues" evidence="1">
    <location>
        <begin position="64"/>
        <end position="98"/>
    </location>
</feature>
<dbReference type="AlphaFoldDB" id="A0A9K3CTU2"/>
<comment type="caution">
    <text evidence="2">The sequence shown here is derived from an EMBL/GenBank/DDBJ whole genome shotgun (WGS) entry which is preliminary data.</text>
</comment>
<keyword evidence="3" id="KW-1185">Reference proteome</keyword>
<feature type="region of interest" description="Disordered" evidence="1">
    <location>
        <begin position="64"/>
        <end position="115"/>
    </location>
</feature>
<sequence>MDSIRHRLRVYRATTHPVVSVFERHDCNVSPEIIRVDASLAPSDVAQSCLAALLPPAEREAERERLAALKEKGEKERAETERLRAERERVSKEREWKAAAEGAGLGSLNDTLAHV</sequence>
<organism evidence="2 3">
    <name type="scientific">Kipferlia bialata</name>
    <dbReference type="NCBI Taxonomy" id="797122"/>
    <lineage>
        <taxon>Eukaryota</taxon>
        <taxon>Metamonada</taxon>
        <taxon>Carpediemonas-like organisms</taxon>
        <taxon>Kipferlia</taxon>
    </lineage>
</organism>
<evidence type="ECO:0000313" key="3">
    <source>
        <dbReference type="Proteomes" id="UP000265618"/>
    </source>
</evidence>
<dbReference type="Proteomes" id="UP000265618">
    <property type="component" value="Unassembled WGS sequence"/>
</dbReference>
<protein>
    <submittedName>
        <fullName evidence="2">Uncharacterized protein</fullName>
    </submittedName>
</protein>
<dbReference type="EMBL" id="BDIP01000551">
    <property type="protein sequence ID" value="GIQ81985.1"/>
    <property type="molecule type" value="Genomic_DNA"/>
</dbReference>
<name>A0A9K3CTU2_9EUKA</name>
<accession>A0A9K3CTU2</accession>
<gene>
    <name evidence="2" type="ORF">KIPB_003044</name>
</gene>
<evidence type="ECO:0000256" key="1">
    <source>
        <dbReference type="SAM" id="MobiDB-lite"/>
    </source>
</evidence>
<reference evidence="2 3" key="1">
    <citation type="journal article" date="2018" name="PLoS ONE">
        <title>The draft genome of Kipferlia bialata reveals reductive genome evolution in fornicate parasites.</title>
        <authorList>
            <person name="Tanifuji G."/>
            <person name="Takabayashi S."/>
            <person name="Kume K."/>
            <person name="Takagi M."/>
            <person name="Nakayama T."/>
            <person name="Kamikawa R."/>
            <person name="Inagaki Y."/>
            <person name="Hashimoto T."/>
        </authorList>
    </citation>
    <scope>NUCLEOTIDE SEQUENCE [LARGE SCALE GENOMIC DNA]</scope>
    <source>
        <strain evidence="2">NY0173</strain>
    </source>
</reference>
<evidence type="ECO:0000313" key="2">
    <source>
        <dbReference type="EMBL" id="GIQ81985.1"/>
    </source>
</evidence>